<dbReference type="AlphaFoldDB" id="A0A9P6PM62"/>
<dbReference type="Proteomes" id="UP000726737">
    <property type="component" value="Unassembled WGS sequence"/>
</dbReference>
<feature type="compositionally biased region" description="Polar residues" evidence="1">
    <location>
        <begin position="110"/>
        <end position="119"/>
    </location>
</feature>
<dbReference type="InterPro" id="IPR010640">
    <property type="entry name" value="Low_temperature_requirement_A"/>
</dbReference>
<comment type="caution">
    <text evidence="2">The sequence shown here is derived from an EMBL/GenBank/DDBJ whole genome shotgun (WGS) entry which is preliminary data.</text>
</comment>
<dbReference type="Pfam" id="PF06772">
    <property type="entry name" value="LtrA"/>
    <property type="match status" value="1"/>
</dbReference>
<dbReference type="OrthoDB" id="191995at2759"/>
<accession>A0A9P6PM62</accession>
<name>A0A9P6PM62_9FUNG</name>
<proteinExistence type="predicted"/>
<evidence type="ECO:0000313" key="3">
    <source>
        <dbReference type="Proteomes" id="UP000726737"/>
    </source>
</evidence>
<feature type="compositionally biased region" description="Low complexity" evidence="1">
    <location>
        <begin position="16"/>
        <end position="31"/>
    </location>
</feature>
<protein>
    <submittedName>
        <fullName evidence="2">Uncharacterized protein</fullName>
    </submittedName>
</protein>
<reference evidence="2" key="1">
    <citation type="journal article" date="2020" name="Fungal Divers.">
        <title>Resolving the Mortierellaceae phylogeny through synthesis of multi-gene phylogenetics and phylogenomics.</title>
        <authorList>
            <person name="Vandepol N."/>
            <person name="Liber J."/>
            <person name="Desiro A."/>
            <person name="Na H."/>
            <person name="Kennedy M."/>
            <person name="Barry K."/>
            <person name="Grigoriev I.V."/>
            <person name="Miller A.N."/>
            <person name="O'Donnell K."/>
            <person name="Stajich J.E."/>
            <person name="Bonito G."/>
        </authorList>
    </citation>
    <scope>NUCLEOTIDE SEQUENCE</scope>
    <source>
        <strain evidence="2">KOD948</strain>
    </source>
</reference>
<sequence>MASSPTAEDEPLATINSRNNSNASNSDTTDSNAHRSSSQDRALTITIPQQQQQQPSPRNINNGNQLTHSPTTYEPSTGALNAAAHQQTRSESCQTNIAPTRGQSRPLHEPQNNRPFASQTFAEGMGGSIQSLRRKAFERMNSHKENRNEAMLAPGIARPVMPRSRPSMVQFTARDQPPKMIIPPPYGQEEEQEAAIALAVGIPEGILRANAGHPPLQRVLSDSESVVSDEEPQVRVHFEIHLQEDVDSEPICPLNEKNITTLVNELDLTEKERSEVEAIQTKDELAEYFDKIPRDYDVQIIVSDDAPESPGVTFAHDDFVLNGDSIAVVRRESISSMTAKKSRRKKQKYRRPTTDLSTMPVQEPKASWLELFYDLLFVANLTEFTHSHPITGSRLKNDAIHRLWAGQTFWAARYDMDDLFTKLFKLIEFCALISFGAFSSDHLDRTSTGFIASYIVLKAILVIEYGNGEVSECGDFDRVMGSCHHSERYL</sequence>
<evidence type="ECO:0000256" key="1">
    <source>
        <dbReference type="SAM" id="MobiDB-lite"/>
    </source>
</evidence>
<feature type="compositionally biased region" description="Polar residues" evidence="1">
    <location>
        <begin position="55"/>
        <end position="103"/>
    </location>
</feature>
<keyword evidence="3" id="KW-1185">Reference proteome</keyword>
<gene>
    <name evidence="2" type="ORF">BG011_009466</name>
</gene>
<evidence type="ECO:0000313" key="2">
    <source>
        <dbReference type="EMBL" id="KAG0249247.1"/>
    </source>
</evidence>
<feature type="region of interest" description="Disordered" evidence="1">
    <location>
        <begin position="1"/>
        <end position="119"/>
    </location>
</feature>
<organism evidence="2 3">
    <name type="scientific">Mortierella polycephala</name>
    <dbReference type="NCBI Taxonomy" id="41804"/>
    <lineage>
        <taxon>Eukaryota</taxon>
        <taxon>Fungi</taxon>
        <taxon>Fungi incertae sedis</taxon>
        <taxon>Mucoromycota</taxon>
        <taxon>Mortierellomycotina</taxon>
        <taxon>Mortierellomycetes</taxon>
        <taxon>Mortierellales</taxon>
        <taxon>Mortierellaceae</taxon>
        <taxon>Mortierella</taxon>
    </lineage>
</organism>
<dbReference type="EMBL" id="JAAAJA010000848">
    <property type="protein sequence ID" value="KAG0249247.1"/>
    <property type="molecule type" value="Genomic_DNA"/>
</dbReference>